<dbReference type="OrthoDB" id="5627at2759"/>
<gene>
    <name evidence="5" type="primary">CSU2</name>
    <name evidence="5" type="ORF">SNAT2548_LOCUS13464</name>
</gene>
<comment type="similarity">
    <text evidence="2">Belongs to the TLS1 family.</text>
</comment>
<feature type="compositionally biased region" description="Basic residues" evidence="4">
    <location>
        <begin position="1"/>
        <end position="12"/>
    </location>
</feature>
<evidence type="ECO:0000256" key="3">
    <source>
        <dbReference type="ARBA" id="ARBA00023242"/>
    </source>
</evidence>
<evidence type="ECO:0000256" key="2">
    <source>
        <dbReference type="ARBA" id="ARBA00007643"/>
    </source>
</evidence>
<accession>A0A812M6L5</accession>
<evidence type="ECO:0000256" key="4">
    <source>
        <dbReference type="SAM" id="MobiDB-lite"/>
    </source>
</evidence>
<dbReference type="EMBL" id="CAJNDS010001413">
    <property type="protein sequence ID" value="CAE7258614.1"/>
    <property type="molecule type" value="Genomic_DNA"/>
</dbReference>
<sequence length="224" mass="25859">MFKNRGRPKGTRRKVDEDDEDEESETAEQQKLQEVRLVQKEQWAKPRGVVPVPEMMKQPEEEEEEEDKEQWGLLEKSFSGTAGQKGPDHHLEAYLNERLYNKGKEEEETVKERSREERLYEVPANLQVPDAAESQVDKMSWVAGLAEVALPVEYKLKNIEATEKAKREYLYGEHANAKPGAVIETDAVTRKAFGSRFMNVDKRDDSKATKLPCVFQILSCRFRD</sequence>
<feature type="compositionally biased region" description="Acidic residues" evidence="4">
    <location>
        <begin position="17"/>
        <end position="26"/>
    </location>
</feature>
<proteinExistence type="inferred from homology"/>
<name>A0A812M6L5_9DINO</name>
<evidence type="ECO:0000313" key="5">
    <source>
        <dbReference type="EMBL" id="CAE7258614.1"/>
    </source>
</evidence>
<dbReference type="GO" id="GO:0000398">
    <property type="term" value="P:mRNA splicing, via spliceosome"/>
    <property type="evidence" value="ECO:0007669"/>
    <property type="project" value="TreeGrafter"/>
</dbReference>
<dbReference type="GO" id="GO:0005681">
    <property type="term" value="C:spliceosomal complex"/>
    <property type="evidence" value="ECO:0007669"/>
    <property type="project" value="TreeGrafter"/>
</dbReference>
<keyword evidence="6" id="KW-1185">Reference proteome</keyword>
<feature type="region of interest" description="Disordered" evidence="4">
    <location>
        <begin position="46"/>
        <end position="72"/>
    </location>
</feature>
<feature type="region of interest" description="Disordered" evidence="4">
    <location>
        <begin position="1"/>
        <end position="33"/>
    </location>
</feature>
<organism evidence="5 6">
    <name type="scientific">Symbiodinium natans</name>
    <dbReference type="NCBI Taxonomy" id="878477"/>
    <lineage>
        <taxon>Eukaryota</taxon>
        <taxon>Sar</taxon>
        <taxon>Alveolata</taxon>
        <taxon>Dinophyceae</taxon>
        <taxon>Suessiales</taxon>
        <taxon>Symbiodiniaceae</taxon>
        <taxon>Symbiodinium</taxon>
    </lineage>
</organism>
<dbReference type="Pfam" id="PF07052">
    <property type="entry name" value="Hep_59"/>
    <property type="match status" value="1"/>
</dbReference>
<evidence type="ECO:0000256" key="1">
    <source>
        <dbReference type="ARBA" id="ARBA00004123"/>
    </source>
</evidence>
<dbReference type="AlphaFoldDB" id="A0A812M6L5"/>
<reference evidence="5" key="1">
    <citation type="submission" date="2021-02" db="EMBL/GenBank/DDBJ databases">
        <authorList>
            <person name="Dougan E. K."/>
            <person name="Rhodes N."/>
            <person name="Thang M."/>
            <person name="Chan C."/>
        </authorList>
    </citation>
    <scope>NUCLEOTIDE SEQUENCE</scope>
</reference>
<evidence type="ECO:0000313" key="6">
    <source>
        <dbReference type="Proteomes" id="UP000604046"/>
    </source>
</evidence>
<dbReference type="Proteomes" id="UP000604046">
    <property type="component" value="Unassembled WGS sequence"/>
</dbReference>
<dbReference type="PANTHER" id="PTHR13486:SF2">
    <property type="entry name" value="SPLICING FACTOR C9ORF78"/>
    <property type="match status" value="1"/>
</dbReference>
<dbReference type="InterPro" id="IPR010756">
    <property type="entry name" value="Tls1-like"/>
</dbReference>
<protein>
    <submittedName>
        <fullName evidence="5">CSU2 protein</fullName>
    </submittedName>
</protein>
<comment type="subcellular location">
    <subcellularLocation>
        <location evidence="1">Nucleus</location>
    </subcellularLocation>
</comment>
<dbReference type="PANTHER" id="PTHR13486">
    <property type="entry name" value="TELOMERE LENGTH AND SILENCING PROTEIN 1 TLS1 FAMILY MEMBER"/>
    <property type="match status" value="1"/>
</dbReference>
<comment type="caution">
    <text evidence="5">The sequence shown here is derived from an EMBL/GenBank/DDBJ whole genome shotgun (WGS) entry which is preliminary data.</text>
</comment>
<keyword evidence="3" id="KW-0539">Nucleus</keyword>